<keyword evidence="1" id="KW-0472">Membrane</keyword>
<keyword evidence="1" id="KW-1133">Transmembrane helix</keyword>
<reference evidence="2" key="1">
    <citation type="submission" date="2020-05" db="EMBL/GenBank/DDBJ databases">
        <authorList>
            <person name="Chiriac C."/>
            <person name="Salcher M."/>
            <person name="Ghai R."/>
            <person name="Kavagutti S V."/>
        </authorList>
    </citation>
    <scope>NUCLEOTIDE SEQUENCE</scope>
</reference>
<accession>A0A6J7D556</accession>
<organism evidence="2">
    <name type="scientific">freshwater metagenome</name>
    <dbReference type="NCBI Taxonomy" id="449393"/>
    <lineage>
        <taxon>unclassified sequences</taxon>
        <taxon>metagenomes</taxon>
        <taxon>ecological metagenomes</taxon>
    </lineage>
</organism>
<sequence length="345" mass="38583">MTSNPLASRRSSGQALRHGNVPTLGALVSALSALSLIVSGHGSVVIVLVLIGSSALLFVPIDSEPLGTWVGTLLRFVSRSRWTACRYEDAGRETHLTLRGRRIQQWATATFRGRGELTDSASSQWRAFELLLRRYAVYDEPTRFALFDYQIDGNPEASLWADRTSEWPPPWQASTAPRYWSLGSSWFREEWAYVRDSSSFVATVRVIADAVDASNLFDRLRSSAGEWEVSLHGEVQPRTKALRRVRRASHASRSDDQLARTFGFTTSVQRAIEHQSVVEREQLVTQGDALMRIALFMTCRASSLSEMQRRVRAATTHARSVGVKTQRGWGRQMDWFALVHGGGGE</sequence>
<dbReference type="EMBL" id="CAFBLN010000012">
    <property type="protein sequence ID" value="CAB4864810.1"/>
    <property type="molecule type" value="Genomic_DNA"/>
</dbReference>
<feature type="transmembrane region" description="Helical" evidence="1">
    <location>
        <begin position="21"/>
        <end position="38"/>
    </location>
</feature>
<evidence type="ECO:0000313" key="2">
    <source>
        <dbReference type="EMBL" id="CAB4864810.1"/>
    </source>
</evidence>
<dbReference type="AlphaFoldDB" id="A0A6J7D556"/>
<name>A0A6J7D556_9ZZZZ</name>
<protein>
    <submittedName>
        <fullName evidence="2">Unannotated protein</fullName>
    </submittedName>
</protein>
<gene>
    <name evidence="2" type="ORF">UFOPK3381_00464</name>
</gene>
<keyword evidence="1" id="KW-0812">Transmembrane</keyword>
<evidence type="ECO:0000256" key="1">
    <source>
        <dbReference type="SAM" id="Phobius"/>
    </source>
</evidence>
<proteinExistence type="predicted"/>